<protein>
    <submittedName>
        <fullName evidence="6">Desulfoferrodoxin FeS4 iron-binding domain-containing protein</fullName>
    </submittedName>
</protein>
<keyword evidence="7" id="KW-1185">Reference proteome</keyword>
<proteinExistence type="predicted"/>
<dbReference type="AlphaFoldDB" id="A0A1I4NDI0"/>
<dbReference type="Proteomes" id="UP000199520">
    <property type="component" value="Unassembled WGS sequence"/>
</dbReference>
<evidence type="ECO:0000313" key="7">
    <source>
        <dbReference type="Proteomes" id="UP000199520"/>
    </source>
</evidence>
<dbReference type="InterPro" id="IPR004462">
    <property type="entry name" value="Desulfoferrodoxin_N"/>
</dbReference>
<keyword evidence="2" id="KW-0479">Metal-binding</keyword>
<evidence type="ECO:0000256" key="3">
    <source>
        <dbReference type="ARBA" id="ARBA00022982"/>
    </source>
</evidence>
<dbReference type="RefSeq" id="WP_139214802.1">
    <property type="nucleotide sequence ID" value="NZ_FOTS01000044.1"/>
</dbReference>
<name>A0A1I4NDI0_9FIRM</name>
<keyword evidence="4" id="KW-0408">Iron</keyword>
<dbReference type="EMBL" id="FOTS01000044">
    <property type="protein sequence ID" value="SFM13263.1"/>
    <property type="molecule type" value="Genomic_DNA"/>
</dbReference>
<dbReference type="GO" id="GO:0005506">
    <property type="term" value="F:iron ion binding"/>
    <property type="evidence" value="ECO:0007669"/>
    <property type="project" value="InterPro"/>
</dbReference>
<evidence type="ECO:0000256" key="4">
    <source>
        <dbReference type="ARBA" id="ARBA00023004"/>
    </source>
</evidence>
<feature type="domain" description="Desulfoferrodoxin N-terminal" evidence="5">
    <location>
        <begin position="4"/>
        <end position="37"/>
    </location>
</feature>
<dbReference type="Gene3D" id="2.20.28.100">
    <property type="entry name" value="Desulphoferrodoxin, N-terminal domain"/>
    <property type="match status" value="1"/>
</dbReference>
<evidence type="ECO:0000313" key="6">
    <source>
        <dbReference type="EMBL" id="SFM13263.1"/>
    </source>
</evidence>
<dbReference type="InterPro" id="IPR038094">
    <property type="entry name" value="Desulfoferrodoxin_N_sf"/>
</dbReference>
<reference evidence="7" key="1">
    <citation type="submission" date="2016-10" db="EMBL/GenBank/DDBJ databases">
        <authorList>
            <person name="Varghese N."/>
            <person name="Submissions S."/>
        </authorList>
    </citation>
    <scope>NUCLEOTIDE SEQUENCE [LARGE SCALE GENOMIC DNA]</scope>
    <source>
        <strain evidence="7">DSM 13327</strain>
    </source>
</reference>
<dbReference type="SUPFAM" id="SSF57802">
    <property type="entry name" value="Rubredoxin-like"/>
    <property type="match status" value="1"/>
</dbReference>
<evidence type="ECO:0000256" key="1">
    <source>
        <dbReference type="ARBA" id="ARBA00022448"/>
    </source>
</evidence>
<evidence type="ECO:0000256" key="2">
    <source>
        <dbReference type="ARBA" id="ARBA00022723"/>
    </source>
</evidence>
<accession>A0A1I4NDI0</accession>
<gene>
    <name evidence="6" type="ORF">SAMN04490355_104432</name>
</gene>
<keyword evidence="3" id="KW-0249">Electron transport</keyword>
<dbReference type="OrthoDB" id="9814936at2"/>
<organism evidence="6 7">
    <name type="scientific">Pelosinus propionicus DSM 13327</name>
    <dbReference type="NCBI Taxonomy" id="1123291"/>
    <lineage>
        <taxon>Bacteria</taxon>
        <taxon>Bacillati</taxon>
        <taxon>Bacillota</taxon>
        <taxon>Negativicutes</taxon>
        <taxon>Selenomonadales</taxon>
        <taxon>Sporomusaceae</taxon>
        <taxon>Pelosinus</taxon>
    </lineage>
</organism>
<keyword evidence="1" id="KW-0813">Transport</keyword>
<sequence>MAQLGEVFVCPLCGNEVTVTKAGGNPEVHCCGQAMKKKEQ</sequence>
<evidence type="ECO:0000259" key="5">
    <source>
        <dbReference type="Pfam" id="PF06397"/>
    </source>
</evidence>
<dbReference type="Pfam" id="PF06397">
    <property type="entry name" value="Desulfoferrod_N"/>
    <property type="match status" value="1"/>
</dbReference>